<evidence type="ECO:0000313" key="4">
    <source>
        <dbReference type="Proteomes" id="UP000199274"/>
    </source>
</evidence>
<comment type="caution">
    <text evidence="2">Once thought to be involved in copper homeostasis, experiments in E.coli have shown this is not the case.</text>
</comment>
<dbReference type="GO" id="GO:0005737">
    <property type="term" value="C:cytoplasm"/>
    <property type="evidence" value="ECO:0007669"/>
    <property type="project" value="UniProtKB-SubCell"/>
</dbReference>
<accession>A0A1G7XJU3</accession>
<dbReference type="SUPFAM" id="SSF110395">
    <property type="entry name" value="CutC-like"/>
    <property type="match status" value="1"/>
</dbReference>
<dbReference type="HAMAP" id="MF_00795">
    <property type="entry name" value="CutC"/>
    <property type="match status" value="1"/>
</dbReference>
<keyword evidence="4" id="KW-1185">Reference proteome</keyword>
<protein>
    <recommendedName>
        <fullName evidence="2">PF03932 family protein CutC</fullName>
    </recommendedName>
</protein>
<comment type="subcellular location">
    <subcellularLocation>
        <location evidence="2">Cytoplasm</location>
    </subcellularLocation>
</comment>
<reference evidence="4" key="1">
    <citation type="submission" date="2016-10" db="EMBL/GenBank/DDBJ databases">
        <authorList>
            <person name="Varghese N."/>
            <person name="Submissions S."/>
        </authorList>
    </citation>
    <scope>NUCLEOTIDE SEQUENCE [LARGE SCALE GENOMIC DNA]</scope>
    <source>
        <strain evidence="4">CGMCC 1.2747</strain>
    </source>
</reference>
<dbReference type="OrthoDB" id="9815677at2"/>
<dbReference type="EMBL" id="FNDB01000002">
    <property type="protein sequence ID" value="SDG84472.1"/>
    <property type="molecule type" value="Genomic_DNA"/>
</dbReference>
<dbReference type="Proteomes" id="UP000199274">
    <property type="component" value="Unassembled WGS sequence"/>
</dbReference>
<dbReference type="GO" id="GO:0005507">
    <property type="term" value="F:copper ion binding"/>
    <property type="evidence" value="ECO:0007669"/>
    <property type="project" value="TreeGrafter"/>
</dbReference>
<dbReference type="STRING" id="178355.SAMN04488062_102340"/>
<proteinExistence type="inferred from homology"/>
<dbReference type="PANTHER" id="PTHR12598">
    <property type="entry name" value="COPPER HOMEOSTASIS PROTEIN CUTC"/>
    <property type="match status" value="1"/>
</dbReference>
<dbReference type="InterPro" id="IPR036822">
    <property type="entry name" value="CutC-like_dom_sf"/>
</dbReference>
<gene>
    <name evidence="2" type="primary">cutC</name>
    <name evidence="3" type="ORF">SAMN04488062_102340</name>
</gene>
<dbReference type="RefSeq" id="WP_091255354.1">
    <property type="nucleotide sequence ID" value="NZ_FNDB01000002.1"/>
</dbReference>
<dbReference type="Pfam" id="PF03932">
    <property type="entry name" value="CutC"/>
    <property type="match status" value="1"/>
</dbReference>
<keyword evidence="2" id="KW-0963">Cytoplasm</keyword>
<dbReference type="AlphaFoldDB" id="A0A1G7XJU3"/>
<comment type="similarity">
    <text evidence="1 2">Belongs to the CutC family.</text>
</comment>
<name>A0A1G7XJU3_9FLAO</name>
<sequence>MKKSKLEIACFNLESAIVAQANGADRIEFCANRNAGGITPDLEIFKMVRHKVTIDLYVMIRPRSGDFVYSDFELEQMKASIVMFKEAKADGFVFGVLKANGSVHQQQNCDLVALAKPLPCTFHRAFDEVENTAEALESILKCGFKTILTSGQAEHSVDRIEVLATLIKKAGNRIAIMPGGGLRSNNLELLKVKTGNRFYHSSAIVDSGEIADGEEIQAIKANLDCK</sequence>
<evidence type="ECO:0000313" key="3">
    <source>
        <dbReference type="EMBL" id="SDG84472.1"/>
    </source>
</evidence>
<evidence type="ECO:0000256" key="1">
    <source>
        <dbReference type="ARBA" id="ARBA00007768"/>
    </source>
</evidence>
<dbReference type="PANTHER" id="PTHR12598:SF0">
    <property type="entry name" value="COPPER HOMEOSTASIS PROTEIN CUTC HOMOLOG"/>
    <property type="match status" value="1"/>
</dbReference>
<organism evidence="3 4">
    <name type="scientific">Flavobacterium omnivorum</name>
    <dbReference type="NCBI Taxonomy" id="178355"/>
    <lineage>
        <taxon>Bacteria</taxon>
        <taxon>Pseudomonadati</taxon>
        <taxon>Bacteroidota</taxon>
        <taxon>Flavobacteriia</taxon>
        <taxon>Flavobacteriales</taxon>
        <taxon>Flavobacteriaceae</taxon>
        <taxon>Flavobacterium</taxon>
    </lineage>
</organism>
<evidence type="ECO:0000256" key="2">
    <source>
        <dbReference type="HAMAP-Rule" id="MF_00795"/>
    </source>
</evidence>
<dbReference type="InterPro" id="IPR005627">
    <property type="entry name" value="CutC-like"/>
</dbReference>
<dbReference type="Gene3D" id="3.20.20.380">
    <property type="entry name" value="Copper homeostasis (CutC) domain"/>
    <property type="match status" value="1"/>
</dbReference>